<dbReference type="GO" id="GO:0010181">
    <property type="term" value="F:FMN binding"/>
    <property type="evidence" value="ECO:0007669"/>
    <property type="project" value="InterPro"/>
</dbReference>
<dbReference type="InterPro" id="IPR011538">
    <property type="entry name" value="Nuo51_FMN-bd"/>
</dbReference>
<dbReference type="InterPro" id="IPR001949">
    <property type="entry name" value="NADH-UbQ_OxRdtase_51kDa_CS"/>
</dbReference>
<keyword evidence="11" id="KW-0411">Iron-sulfur</keyword>
<dbReference type="FunFam" id="1.20.1440.230:FF:000001">
    <property type="entry name" value="Mitochondrial NADH dehydrogenase flavoprotein 1"/>
    <property type="match status" value="1"/>
</dbReference>
<keyword evidence="9" id="KW-1278">Translocase</keyword>
<feature type="region of interest" description="Disordered" evidence="19">
    <location>
        <begin position="736"/>
        <end position="757"/>
    </location>
</feature>
<evidence type="ECO:0000256" key="10">
    <source>
        <dbReference type="ARBA" id="ARBA00023004"/>
    </source>
</evidence>
<comment type="subcellular location">
    <subcellularLocation>
        <location evidence="15">Peroxisome membrane</location>
    </subcellularLocation>
</comment>
<dbReference type="Gene3D" id="3.40.50.11540">
    <property type="entry name" value="NADH-ubiquinone oxidoreductase 51kDa subunit"/>
    <property type="match status" value="1"/>
</dbReference>
<name>A0A9Q8W7V6_9PEZI</name>
<evidence type="ECO:0000313" key="21">
    <source>
        <dbReference type="EMBL" id="UQC73614.1"/>
    </source>
</evidence>
<evidence type="ECO:0000256" key="16">
    <source>
        <dbReference type="ARBA" id="ARBA00049551"/>
    </source>
</evidence>
<dbReference type="Pfam" id="PF22461">
    <property type="entry name" value="SLBB_2"/>
    <property type="match status" value="1"/>
</dbReference>
<keyword evidence="5" id="KW-0004">4Fe-4S</keyword>
<evidence type="ECO:0000256" key="15">
    <source>
        <dbReference type="ARBA" id="ARBA00046271"/>
    </source>
</evidence>
<evidence type="ECO:0000256" key="12">
    <source>
        <dbReference type="ARBA" id="ARBA00023027"/>
    </source>
</evidence>
<evidence type="ECO:0000256" key="18">
    <source>
        <dbReference type="ARBA" id="ARBA00072764"/>
    </source>
</evidence>
<dbReference type="Proteomes" id="UP000830671">
    <property type="component" value="Chromosome 1"/>
</dbReference>
<evidence type="ECO:0000256" key="14">
    <source>
        <dbReference type="ARBA" id="ARBA00023140"/>
    </source>
</evidence>
<keyword evidence="12" id="KW-0520">NAD</keyword>
<evidence type="ECO:0000256" key="1">
    <source>
        <dbReference type="ARBA" id="ARBA00001917"/>
    </source>
</evidence>
<dbReference type="InterPro" id="IPR037207">
    <property type="entry name" value="Nuop51_4Fe4S-bd_sf"/>
</dbReference>
<dbReference type="Pfam" id="PF01512">
    <property type="entry name" value="Complex1_51K"/>
    <property type="match status" value="1"/>
</dbReference>
<keyword evidence="14" id="KW-0576">Peroxisome</keyword>
<reference evidence="21" key="1">
    <citation type="journal article" date="2021" name="Mol. Plant Microbe Interact.">
        <title>Complete Genome Sequence of the Plant-Pathogenic Fungus Colletotrichum lupini.</title>
        <authorList>
            <person name="Baroncelli R."/>
            <person name="Pensec F."/>
            <person name="Da Lio D."/>
            <person name="Boufleur T."/>
            <person name="Vicente I."/>
            <person name="Sarrocco S."/>
            <person name="Picot A."/>
            <person name="Baraldi E."/>
            <person name="Sukno S."/>
            <person name="Thon M."/>
            <person name="Le Floch G."/>
        </authorList>
    </citation>
    <scope>NUCLEOTIDE SEQUENCE</scope>
    <source>
        <strain evidence="21">IMI 504893</strain>
    </source>
</reference>
<accession>A0A9Q8W7V6</accession>
<dbReference type="InterPro" id="IPR050837">
    <property type="entry name" value="ComplexI_51kDa_subunit"/>
</dbReference>
<keyword evidence="6" id="KW-0285">Flavoprotein</keyword>
<evidence type="ECO:0000256" key="6">
    <source>
        <dbReference type="ARBA" id="ARBA00022630"/>
    </source>
</evidence>
<evidence type="ECO:0000256" key="11">
    <source>
        <dbReference type="ARBA" id="ARBA00023014"/>
    </source>
</evidence>
<feature type="domain" description="NADH-ubiquinone oxidoreductase 51kDa subunit iron-sulphur binding" evidence="20">
    <location>
        <begin position="359"/>
        <end position="404"/>
    </location>
</feature>
<dbReference type="PROSITE" id="PS00645">
    <property type="entry name" value="COMPLEX1_51K_2"/>
    <property type="match status" value="1"/>
</dbReference>
<dbReference type="InterPro" id="IPR019575">
    <property type="entry name" value="Nuop51_4Fe4S-bd"/>
</dbReference>
<dbReference type="Pfam" id="PF05648">
    <property type="entry name" value="PEX11"/>
    <property type="match status" value="1"/>
</dbReference>
<dbReference type="RefSeq" id="XP_049135268.1">
    <property type="nucleotide sequence ID" value="XM_049279311.1"/>
</dbReference>
<dbReference type="GO" id="GO:0005778">
    <property type="term" value="C:peroxisomal membrane"/>
    <property type="evidence" value="ECO:0007669"/>
    <property type="project" value="UniProtKB-SubCell"/>
</dbReference>
<dbReference type="NCBIfam" id="NF010120">
    <property type="entry name" value="PRK13596.1"/>
    <property type="match status" value="1"/>
</dbReference>
<evidence type="ECO:0000256" key="5">
    <source>
        <dbReference type="ARBA" id="ARBA00022485"/>
    </source>
</evidence>
<sequence length="850" mass="92991">MATPRRLPAQAAQAARNFATVRTYGGLKDQDRIFQNLYGRLPPTLASAKKLGDWHKTKEIILKGHDWIISEVKASGLRGRGGAGFPSGLKWSFMNFKDWDKDDKPRYLVVNADEGEPGTCKDREIMRKDPHKLIEGCLVAGRAMNATAAYIYIRGEFVHEAAVLQNAINEAYKDGLIGKNACNSGYDFDVFIHRGAGAYVCGEETSLIESLEGKPGKPRLKPPFPAAVGLFGCPSTVANVETIAVAPTICRRGGNWFAGFGRERNQGTKLFCISGHVNNPVTVEEEMSIPLRELIDKHCGGVRGGWDNLLAVIPGGSSTPILPKSICDNQLMDFDGLKDSQSGLGTAAVIVMDKSTDVVRAISRLSHFYAHESCGQCTPCREGSKWTDQIMKRFEKGQGRPREIDMLQELTKQVEGHTICALGEAFAWPLQGLIRHFRPELEKRMEEYAALNGGANALGGGWEPTARAQGKLVSPGHSGLGWLHHRPKRLLRRTAGGGFCKLPSPISLTAPRLPTTTPSAGWRFGESFAEMTSFTFDQFVAFGSDSAGLERILRGLQALTAIFSAYPSLVALALLDADPPFLEALGPLRGHLNLTRRFIRFFWFLNSFGTSYNLFTSISSSPSSPAKKSQGVGLETWLDIIKFTLLGLYGGLESLTLPELLGVPQIAYFGAERTRALNVEAQRFWLLALAAGVFANLTRVLKAFAYAPVPQHGHGYGTGEKPVEKKAAVEGGAEKETAAAAAVIPDEKKGDEGGEDEKLDWEAERTRLRAIVMKRREDRKRWQREVAAKVKSLGRKIFSDSLDCLIPGVILGWVNVQPGTVGIAMFITTILSSRDIWDRCGATVSQRRSS</sequence>
<keyword evidence="10" id="KW-0408">Iron</keyword>
<evidence type="ECO:0000313" key="22">
    <source>
        <dbReference type="Proteomes" id="UP000830671"/>
    </source>
</evidence>
<organism evidence="21 22">
    <name type="scientific">Colletotrichum lupini</name>
    <dbReference type="NCBI Taxonomy" id="145971"/>
    <lineage>
        <taxon>Eukaryota</taxon>
        <taxon>Fungi</taxon>
        <taxon>Dikarya</taxon>
        <taxon>Ascomycota</taxon>
        <taxon>Pezizomycotina</taxon>
        <taxon>Sordariomycetes</taxon>
        <taxon>Hypocreomycetidae</taxon>
        <taxon>Glomerellales</taxon>
        <taxon>Glomerellaceae</taxon>
        <taxon>Colletotrichum</taxon>
        <taxon>Colletotrichum acutatum species complex</taxon>
    </lineage>
</organism>
<comment type="cofactor">
    <cofactor evidence="1">
        <name>FMN</name>
        <dbReference type="ChEBI" id="CHEBI:58210"/>
    </cofactor>
</comment>
<dbReference type="Pfam" id="PF10589">
    <property type="entry name" value="NADH_4Fe-4S"/>
    <property type="match status" value="1"/>
</dbReference>
<dbReference type="InterPro" id="IPR011537">
    <property type="entry name" value="NADH-UbQ_OxRdtase_suF"/>
</dbReference>
<evidence type="ECO:0000256" key="4">
    <source>
        <dbReference type="ARBA" id="ARBA00007523"/>
    </source>
</evidence>
<dbReference type="SUPFAM" id="SSF142019">
    <property type="entry name" value="Nqo1 FMN-binding domain-like"/>
    <property type="match status" value="1"/>
</dbReference>
<comment type="catalytic activity">
    <reaction evidence="16">
        <text>a ubiquinone + NADH + 5 H(+)(in) = a ubiquinol + NAD(+) + 4 H(+)(out)</text>
        <dbReference type="Rhea" id="RHEA:29091"/>
        <dbReference type="Rhea" id="RHEA-COMP:9565"/>
        <dbReference type="Rhea" id="RHEA-COMP:9566"/>
        <dbReference type="ChEBI" id="CHEBI:15378"/>
        <dbReference type="ChEBI" id="CHEBI:16389"/>
        <dbReference type="ChEBI" id="CHEBI:17976"/>
        <dbReference type="ChEBI" id="CHEBI:57540"/>
        <dbReference type="ChEBI" id="CHEBI:57945"/>
        <dbReference type="EC" id="7.1.1.2"/>
    </reaction>
</comment>
<comment type="cofactor">
    <cofactor evidence="2">
        <name>[4Fe-4S] cluster</name>
        <dbReference type="ChEBI" id="CHEBI:49883"/>
    </cofactor>
</comment>
<comment type="function">
    <text evidence="3">Core subunit of the mitochondrial membrane respiratory chain NADH dehydrogenase (Complex I) that is believed to belong to the minimal assembly required for catalysis. Complex I functions in the transfer of electrons from NADH to the respiratory chain. The immediate electron acceptor for the enzyme is believed to be ubiquinone.</text>
</comment>
<dbReference type="PANTHER" id="PTHR11780:SF10">
    <property type="entry name" value="NADH DEHYDROGENASE [UBIQUINONE] FLAVOPROTEIN 1, MITOCHONDRIAL"/>
    <property type="match status" value="1"/>
</dbReference>
<dbReference type="InterPro" id="IPR054765">
    <property type="entry name" value="SLBB_dom"/>
</dbReference>
<dbReference type="GO" id="GO:0046872">
    <property type="term" value="F:metal ion binding"/>
    <property type="evidence" value="ECO:0007669"/>
    <property type="project" value="UniProtKB-KW"/>
</dbReference>
<proteinExistence type="inferred from homology"/>
<evidence type="ECO:0000256" key="3">
    <source>
        <dbReference type="ARBA" id="ARBA00003257"/>
    </source>
</evidence>
<evidence type="ECO:0000256" key="17">
    <source>
        <dbReference type="ARBA" id="ARBA00063883"/>
    </source>
</evidence>
<dbReference type="AlphaFoldDB" id="A0A9Q8W7V6"/>
<keyword evidence="13" id="KW-0472">Membrane</keyword>
<dbReference type="EMBL" id="CP019471">
    <property type="protein sequence ID" value="UQC73614.1"/>
    <property type="molecule type" value="Genomic_DNA"/>
</dbReference>
<dbReference type="GO" id="GO:0016559">
    <property type="term" value="P:peroxisome fission"/>
    <property type="evidence" value="ECO:0007669"/>
    <property type="project" value="InterPro"/>
</dbReference>
<dbReference type="PROSITE" id="PS00644">
    <property type="entry name" value="COMPLEX1_51K_1"/>
    <property type="match status" value="1"/>
</dbReference>
<evidence type="ECO:0000256" key="8">
    <source>
        <dbReference type="ARBA" id="ARBA00022723"/>
    </source>
</evidence>
<evidence type="ECO:0000256" key="19">
    <source>
        <dbReference type="SAM" id="MobiDB-lite"/>
    </source>
</evidence>
<dbReference type="FunFam" id="3.10.20.600:FF:000001">
    <property type="entry name" value="NADH dehydrogenase [ubiquinone] flavoprotein 1, mitochondrial"/>
    <property type="match status" value="1"/>
</dbReference>
<dbReference type="FunFam" id="3.40.50.11540:FF:000001">
    <property type="entry name" value="NADH dehydrogenase [ubiquinone] flavoprotein 1, mitochondrial"/>
    <property type="match status" value="1"/>
</dbReference>
<comment type="subunit">
    <text evidence="17">Complex I is composed of about 40 different subunits. This is a component of the flavoprotein-sulfur (FP) fragment of the enzyme.</text>
</comment>
<dbReference type="InterPro" id="IPR037225">
    <property type="entry name" value="Nuo51_FMN-bd_sf"/>
</dbReference>
<dbReference type="GO" id="GO:0051539">
    <property type="term" value="F:4 iron, 4 sulfur cluster binding"/>
    <property type="evidence" value="ECO:0007669"/>
    <property type="project" value="UniProtKB-KW"/>
</dbReference>
<evidence type="ECO:0000256" key="2">
    <source>
        <dbReference type="ARBA" id="ARBA00001966"/>
    </source>
</evidence>
<protein>
    <recommendedName>
        <fullName evidence="18">NADH-ubiquinone oxidoreductase 51 kDa subunit, mitochondrial</fullName>
    </recommendedName>
</protein>
<dbReference type="GO" id="GO:0051287">
    <property type="term" value="F:NAD binding"/>
    <property type="evidence" value="ECO:0007669"/>
    <property type="project" value="InterPro"/>
</dbReference>
<dbReference type="InterPro" id="IPR008733">
    <property type="entry name" value="PEX11"/>
</dbReference>
<dbReference type="NCBIfam" id="TIGR01959">
    <property type="entry name" value="nuoF_fam"/>
    <property type="match status" value="1"/>
</dbReference>
<dbReference type="SUPFAM" id="SSF140490">
    <property type="entry name" value="Nqo1C-terminal domain-like"/>
    <property type="match status" value="1"/>
</dbReference>
<gene>
    <name evidence="21" type="ORF">CLUP02_00259</name>
</gene>
<dbReference type="PANTHER" id="PTHR11780">
    <property type="entry name" value="NADH-UBIQUINONE OXIDOREDUCTASE FLAVOPROTEIN 1 NDUFV1"/>
    <property type="match status" value="1"/>
</dbReference>
<keyword evidence="8" id="KW-0479">Metal-binding</keyword>
<dbReference type="SUPFAM" id="SSF142984">
    <property type="entry name" value="Nqo1 middle domain-like"/>
    <property type="match status" value="1"/>
</dbReference>
<dbReference type="Gene3D" id="1.20.1440.230">
    <property type="entry name" value="NADH-ubiquinone oxidoreductase 51kDa subunit, iron-sulphur binding domain"/>
    <property type="match status" value="1"/>
</dbReference>
<keyword evidence="22" id="KW-1185">Reference proteome</keyword>
<evidence type="ECO:0000256" key="13">
    <source>
        <dbReference type="ARBA" id="ARBA00023136"/>
    </source>
</evidence>
<keyword evidence="7" id="KW-0288">FMN</keyword>
<dbReference type="SMART" id="SM00928">
    <property type="entry name" value="NADH_4Fe-4S"/>
    <property type="match status" value="1"/>
</dbReference>
<comment type="similarity">
    <text evidence="4">Belongs to the complex I 51 kDa subunit family.</text>
</comment>
<evidence type="ECO:0000256" key="9">
    <source>
        <dbReference type="ARBA" id="ARBA00022967"/>
    </source>
</evidence>
<dbReference type="Gene3D" id="3.10.20.600">
    <property type="match status" value="1"/>
</dbReference>
<evidence type="ECO:0000259" key="20">
    <source>
        <dbReference type="SMART" id="SM00928"/>
    </source>
</evidence>
<dbReference type="GeneID" id="73334321"/>
<dbReference type="KEGG" id="clup:CLUP02_00259"/>
<dbReference type="GO" id="GO:0005739">
    <property type="term" value="C:mitochondrion"/>
    <property type="evidence" value="ECO:0007669"/>
    <property type="project" value="UniProtKB-ARBA"/>
</dbReference>
<dbReference type="GO" id="GO:0008137">
    <property type="term" value="F:NADH dehydrogenase (ubiquinone) activity"/>
    <property type="evidence" value="ECO:0007669"/>
    <property type="project" value="UniProtKB-EC"/>
</dbReference>
<evidence type="ECO:0000256" key="7">
    <source>
        <dbReference type="ARBA" id="ARBA00022643"/>
    </source>
</evidence>